<dbReference type="PRINTS" id="PR00837">
    <property type="entry name" value="V5TPXLIKE"/>
</dbReference>
<dbReference type="InterPro" id="IPR000884">
    <property type="entry name" value="TSP1_rpt"/>
</dbReference>
<keyword evidence="3" id="KW-0547">Nucleotide-binding</keyword>
<organism evidence="7 8">
    <name type="scientific">Tigriopus californicus</name>
    <name type="common">Marine copepod</name>
    <dbReference type="NCBI Taxonomy" id="6832"/>
    <lineage>
        <taxon>Eukaryota</taxon>
        <taxon>Metazoa</taxon>
        <taxon>Ecdysozoa</taxon>
        <taxon>Arthropoda</taxon>
        <taxon>Crustacea</taxon>
        <taxon>Multicrustacea</taxon>
        <taxon>Hexanauplia</taxon>
        <taxon>Copepoda</taxon>
        <taxon>Harpacticoida</taxon>
        <taxon>Harpacticidae</taxon>
        <taxon>Tigriopus</taxon>
    </lineage>
</organism>
<dbReference type="InterPro" id="IPR015915">
    <property type="entry name" value="Kelch-typ_b-propeller"/>
</dbReference>
<dbReference type="InterPro" id="IPR001283">
    <property type="entry name" value="CRISP-related"/>
</dbReference>
<evidence type="ECO:0000256" key="2">
    <source>
        <dbReference type="ARBA" id="ARBA00022441"/>
    </source>
</evidence>
<sequence length="1048" mass="116875">MGQSQLVQIFFLCLQFCHNFQRVLGQEYGANTDYIDLSQFHVKEGVLNAINDTKLFFPDGTGIILDTPNGEDTNGDNEDYDNSEINDIEGDSGVHEPVAPHAHDDIPQAIVTPPPVISDDYADLYGGEMGNDVSPMEPEESVEVPDKAFTPLIIDDSEKVSNAETQSGMELYKQGELPRPRFVMLGQQGVGKSSLANTLLGFDNLASFNDKKLRKKLPFKIGHGLRSKTKVTTFSTGRFVGTGPNITVVDTPGFKDTDDAEFIDEIMNVLGDEVREVDSFLIVYKYKDRFTRPFKRTLAMITKMFGNFWSNVVLVVNFWSFKETHVEERLSRGVTMKNYAKQLREIFQNKFDLDFEIPVVFVDTHHNKSNPNEMDDFIRETEKLWKISLNKRPFECLTRKDVQEKLKKEKEDLASMRRQCRATKKDNKDMTNQMETQSKQIMHQLFVMNNLRNGIEYLKEHCSKDQTNEVILGCEWSEWTDWSTCSKTCGGGILTRVREKLPGLGSCDGESQDSMICDNEVCPLENDEDSLVMVIGGETSASRENEHSKSGRGKLCAAYDPSGAIVVCGGGERFWRPNANCWQLLEGNIDQWQEIPQMYPVHGAAVAFFKSKFWVLGGSTGDDSYDHTVTDKVQAYNPRKQEWSVETTLTSPRHKACAVSIEDHIVITGGTTLGLGKVKPAWLAEIGTRTAESFDGKKWNSLPSLTRAKVEHGCEATTISGQKGILVVGGATGDDLVEFLDWETQIGWRTLGKLNRGRGMMPGIGFIGGKLSVIGGYSWPGGVDLIEQWDEDQEEWVKSRLKLKYPRYNHATITVPGEMFPNLQVSAASCSKSNPSHTLCLPAKGTSCSTDSKTNLQLSKQDQSTILRFHNHVRSKFALGMISEFPPSSNMVALKWNDDLAEVAQRWANQCVDDHDENRSLPQYPRVGQNLFSSWKWPSDGSVVVPIQQSIQGWLDELSLFKDLGYNISRVVNFGGIGHFTQMIWAQTTNVGCGFSGFESDGGWTRLLVCNYGPGGNVRQNGVASVYKVGPPCSECPGGSSCEKGLCS</sequence>
<dbReference type="PRINTS" id="PR00838">
    <property type="entry name" value="V5ALLERGEN"/>
</dbReference>
<name>A0A553PLQ1_TIGCA</name>
<gene>
    <name evidence="7" type="ORF">TCAL_09480</name>
</gene>
<dbReference type="SUPFAM" id="SSF117281">
    <property type="entry name" value="Kelch motif"/>
    <property type="match status" value="1"/>
</dbReference>
<dbReference type="PROSITE" id="PS50092">
    <property type="entry name" value="TSP1"/>
    <property type="match status" value="1"/>
</dbReference>
<dbReference type="Gene3D" id="3.40.33.10">
    <property type="entry name" value="CAP"/>
    <property type="match status" value="1"/>
</dbReference>
<dbReference type="CDD" id="cd05380">
    <property type="entry name" value="CAP_euk"/>
    <property type="match status" value="1"/>
</dbReference>
<dbReference type="Gene3D" id="2.120.10.80">
    <property type="entry name" value="Kelch-type beta propeller"/>
    <property type="match status" value="2"/>
</dbReference>
<dbReference type="Proteomes" id="UP000318571">
    <property type="component" value="Chromosome 11"/>
</dbReference>
<dbReference type="InterPro" id="IPR002413">
    <property type="entry name" value="V5_allergen-like"/>
</dbReference>
<dbReference type="InterPro" id="IPR018244">
    <property type="entry name" value="Allrgn_V5/Tpx1_CS"/>
</dbReference>
<dbReference type="InterPro" id="IPR014044">
    <property type="entry name" value="CAP_dom"/>
</dbReference>
<dbReference type="SUPFAM" id="SSF52540">
    <property type="entry name" value="P-loop containing nucleoside triphosphate hydrolases"/>
    <property type="match status" value="1"/>
</dbReference>
<evidence type="ECO:0000256" key="1">
    <source>
        <dbReference type="ARBA" id="ARBA00008535"/>
    </source>
</evidence>
<dbReference type="SUPFAM" id="SSF55797">
    <property type="entry name" value="PR-1-like"/>
    <property type="match status" value="1"/>
</dbReference>
<comment type="caution">
    <text evidence="7">The sequence shown here is derived from an EMBL/GenBank/DDBJ whole genome shotgun (WGS) entry which is preliminary data.</text>
</comment>
<accession>A0A553PLQ1</accession>
<keyword evidence="2" id="KW-0880">Kelch repeat</keyword>
<dbReference type="SUPFAM" id="SSF82895">
    <property type="entry name" value="TSP-1 type 1 repeat"/>
    <property type="match status" value="1"/>
</dbReference>
<keyword evidence="8" id="KW-1185">Reference proteome</keyword>
<dbReference type="Gene3D" id="3.40.50.300">
    <property type="entry name" value="P-loop containing nucleotide triphosphate hydrolases"/>
    <property type="match status" value="1"/>
</dbReference>
<dbReference type="Pfam" id="PF01344">
    <property type="entry name" value="Kelch_1"/>
    <property type="match status" value="1"/>
</dbReference>
<evidence type="ECO:0000256" key="5">
    <source>
        <dbReference type="SAM" id="SignalP"/>
    </source>
</evidence>
<dbReference type="PROSITE" id="PS01010">
    <property type="entry name" value="CRISP_2"/>
    <property type="match status" value="1"/>
</dbReference>
<dbReference type="Pfam" id="PF00188">
    <property type="entry name" value="CAP"/>
    <property type="match status" value="1"/>
</dbReference>
<feature type="signal peptide" evidence="5">
    <location>
        <begin position="1"/>
        <end position="25"/>
    </location>
</feature>
<dbReference type="InterPro" id="IPR006652">
    <property type="entry name" value="Kelch_1"/>
</dbReference>
<evidence type="ECO:0000256" key="3">
    <source>
        <dbReference type="ARBA" id="ARBA00022741"/>
    </source>
</evidence>
<dbReference type="SMART" id="SM00198">
    <property type="entry name" value="SCP"/>
    <property type="match status" value="1"/>
</dbReference>
<dbReference type="PANTHER" id="PTHR10334">
    <property type="entry name" value="CYSTEINE-RICH SECRETORY PROTEIN-RELATED"/>
    <property type="match status" value="1"/>
</dbReference>
<comment type="similarity">
    <text evidence="1">Belongs to the TRAFAC class TrmE-Era-EngA-EngB-Septin-like GTPase superfamily. AIG1/Toc34/Toc159-like paraseptin GTPase family. IAN subfamily.</text>
</comment>
<evidence type="ECO:0000313" key="8">
    <source>
        <dbReference type="Proteomes" id="UP000318571"/>
    </source>
</evidence>
<dbReference type="PROSITE" id="PS01009">
    <property type="entry name" value="CRISP_1"/>
    <property type="match status" value="1"/>
</dbReference>
<dbReference type="InterPro" id="IPR027417">
    <property type="entry name" value="P-loop_NTPase"/>
</dbReference>
<dbReference type="GO" id="GO:0005576">
    <property type="term" value="C:extracellular region"/>
    <property type="evidence" value="ECO:0007669"/>
    <property type="project" value="InterPro"/>
</dbReference>
<keyword evidence="5" id="KW-0732">Signal</keyword>
<dbReference type="OMA" id="PRYNHAT"/>
<keyword evidence="4" id="KW-0175">Coiled coil</keyword>
<dbReference type="Pfam" id="PF04548">
    <property type="entry name" value="AIG1"/>
    <property type="match status" value="1"/>
</dbReference>
<dbReference type="Gene3D" id="2.20.100.10">
    <property type="entry name" value="Thrombospondin type-1 (TSP1) repeat"/>
    <property type="match status" value="1"/>
</dbReference>
<reference evidence="7 8" key="1">
    <citation type="journal article" date="2018" name="Nat. Ecol. Evol.">
        <title>Genomic signatures of mitonuclear coevolution across populations of Tigriopus californicus.</title>
        <authorList>
            <person name="Barreto F.S."/>
            <person name="Watson E.T."/>
            <person name="Lima T.G."/>
            <person name="Willett C.S."/>
            <person name="Edmands S."/>
            <person name="Li W."/>
            <person name="Burton R.S."/>
        </authorList>
    </citation>
    <scope>NUCLEOTIDE SEQUENCE [LARGE SCALE GENOMIC DNA]</scope>
    <source>
        <strain evidence="7 8">San Diego</strain>
    </source>
</reference>
<protein>
    <recommendedName>
        <fullName evidence="6">SCP domain-containing protein</fullName>
    </recommendedName>
</protein>
<feature type="coiled-coil region" evidence="4">
    <location>
        <begin position="399"/>
        <end position="433"/>
    </location>
</feature>
<dbReference type="InterPro" id="IPR036383">
    <property type="entry name" value="TSP1_rpt_sf"/>
</dbReference>
<dbReference type="InterPro" id="IPR035940">
    <property type="entry name" value="CAP_sf"/>
</dbReference>
<dbReference type="Pfam" id="PF00090">
    <property type="entry name" value="TSP_1"/>
    <property type="match status" value="1"/>
</dbReference>
<evidence type="ECO:0000313" key="7">
    <source>
        <dbReference type="EMBL" id="TRY78609.1"/>
    </source>
</evidence>
<feature type="domain" description="SCP" evidence="6">
    <location>
        <begin position="861"/>
        <end position="1020"/>
    </location>
</feature>
<evidence type="ECO:0000259" key="6">
    <source>
        <dbReference type="SMART" id="SM00198"/>
    </source>
</evidence>
<feature type="chain" id="PRO_5021894999" description="SCP domain-containing protein" evidence="5">
    <location>
        <begin position="26"/>
        <end position="1048"/>
    </location>
</feature>
<evidence type="ECO:0000256" key="4">
    <source>
        <dbReference type="SAM" id="Coils"/>
    </source>
</evidence>
<dbReference type="AlphaFoldDB" id="A0A553PLQ1"/>
<proteinExistence type="inferred from homology"/>
<dbReference type="GO" id="GO:0005525">
    <property type="term" value="F:GTP binding"/>
    <property type="evidence" value="ECO:0007669"/>
    <property type="project" value="InterPro"/>
</dbReference>
<dbReference type="InterPro" id="IPR006703">
    <property type="entry name" value="G_AIG1"/>
</dbReference>
<dbReference type="STRING" id="6832.A0A553PLQ1"/>
<dbReference type="SMART" id="SM00209">
    <property type="entry name" value="TSP1"/>
    <property type="match status" value="1"/>
</dbReference>
<dbReference type="EMBL" id="VCGU01000003">
    <property type="protein sequence ID" value="TRY78609.1"/>
    <property type="molecule type" value="Genomic_DNA"/>
</dbReference>